<keyword evidence="2" id="KW-1185">Reference proteome</keyword>
<name>A0A1X1EJZ6_PANCY</name>
<evidence type="ECO:0000313" key="1">
    <source>
        <dbReference type="EMBL" id="ORM89152.1"/>
    </source>
</evidence>
<protein>
    <submittedName>
        <fullName evidence="1">Uncharacterized protein</fullName>
    </submittedName>
</protein>
<organism evidence="1 2">
    <name type="scientific">Pantoea cypripedii</name>
    <name type="common">Pectobacterium cypripedii</name>
    <name type="synonym">Erwinia cypripedii</name>
    <dbReference type="NCBI Taxonomy" id="55209"/>
    <lineage>
        <taxon>Bacteria</taxon>
        <taxon>Pseudomonadati</taxon>
        <taxon>Pseudomonadota</taxon>
        <taxon>Gammaproteobacteria</taxon>
        <taxon>Enterobacterales</taxon>
        <taxon>Erwiniaceae</taxon>
        <taxon>Pantoea</taxon>
    </lineage>
</organism>
<dbReference type="AlphaFoldDB" id="A0A1X1EJZ6"/>
<proteinExistence type="predicted"/>
<reference evidence="1 2" key="1">
    <citation type="journal article" date="2017" name="Antonie Van Leeuwenhoek">
        <title>Phylogenomic resolution of the bacterial genus Pantoea and its relationship with Erwinia and Tatumella.</title>
        <authorList>
            <person name="Palmer M."/>
            <person name="Steenkamp E.T."/>
            <person name="Coetzee M.P."/>
            <person name="Chan W.Y."/>
            <person name="van Zyl E."/>
            <person name="De Maayer P."/>
            <person name="Coutinho T.A."/>
            <person name="Blom J."/>
            <person name="Smits T.H."/>
            <person name="Duffy B."/>
            <person name="Venter S.N."/>
        </authorList>
    </citation>
    <scope>NUCLEOTIDE SEQUENCE [LARGE SCALE GENOMIC DNA]</scope>
    <source>
        <strain evidence="1 2">LMG 2657</strain>
    </source>
</reference>
<dbReference type="EMBL" id="MLJI01000002">
    <property type="protein sequence ID" value="ORM89152.1"/>
    <property type="molecule type" value="Genomic_DNA"/>
</dbReference>
<comment type="caution">
    <text evidence="1">The sequence shown here is derived from an EMBL/GenBank/DDBJ whole genome shotgun (WGS) entry which is preliminary data.</text>
</comment>
<dbReference type="Proteomes" id="UP000193749">
    <property type="component" value="Unassembled WGS sequence"/>
</dbReference>
<sequence>MRLQKRIDFKIMRISYQVFLQRVDALIMQHRGLLFVWPEVLVVDPMSETAVLMCETTELF</sequence>
<evidence type="ECO:0000313" key="2">
    <source>
        <dbReference type="Proteomes" id="UP000193749"/>
    </source>
</evidence>
<accession>A0A1X1EJZ6</accession>
<gene>
    <name evidence="1" type="ORF">HA50_21090</name>
</gene>